<feature type="signal peptide" evidence="2">
    <location>
        <begin position="1"/>
        <end position="24"/>
    </location>
</feature>
<dbReference type="EMBL" id="CADCTW010000114">
    <property type="protein sequence ID" value="CAA9329790.1"/>
    <property type="molecule type" value="Genomic_DNA"/>
</dbReference>
<keyword evidence="1" id="KW-1133">Transmembrane helix</keyword>
<evidence type="ECO:0000256" key="2">
    <source>
        <dbReference type="SAM" id="SignalP"/>
    </source>
</evidence>
<protein>
    <submittedName>
        <fullName evidence="3">Uncharacterized protein</fullName>
    </submittedName>
</protein>
<name>A0A6J4LG32_9BACT</name>
<dbReference type="AlphaFoldDB" id="A0A6J4LG32"/>
<keyword evidence="1" id="KW-0472">Membrane</keyword>
<reference evidence="3" key="1">
    <citation type="submission" date="2020-02" db="EMBL/GenBank/DDBJ databases">
        <authorList>
            <person name="Meier V. D."/>
        </authorList>
    </citation>
    <scope>NUCLEOTIDE SEQUENCE</scope>
    <source>
        <strain evidence="3">AVDCRST_MAG68</strain>
    </source>
</reference>
<organism evidence="3">
    <name type="scientific">uncultured Gemmatimonadota bacterium</name>
    <dbReference type="NCBI Taxonomy" id="203437"/>
    <lineage>
        <taxon>Bacteria</taxon>
        <taxon>Pseudomonadati</taxon>
        <taxon>Gemmatimonadota</taxon>
        <taxon>environmental samples</taxon>
    </lineage>
</organism>
<feature type="chain" id="PRO_5027083989" evidence="2">
    <location>
        <begin position="25"/>
        <end position="157"/>
    </location>
</feature>
<evidence type="ECO:0000256" key="1">
    <source>
        <dbReference type="SAM" id="Phobius"/>
    </source>
</evidence>
<keyword evidence="1" id="KW-0812">Transmembrane</keyword>
<sequence length="157" mass="15615">MTRSPIRVAALLAVLLALCAPALAAQPAAADSGRAAAGRASTAGYAVGGFLGGVLLGLGGYALLEGERPHNPLALYAGFGAGVVTGAVVTAGESGRELPARVAERLRALTPEEREAFRAAYTARVRERRTRAAVLGGLAGTAVGASAVAALLQVIGN</sequence>
<keyword evidence="2" id="KW-0732">Signal</keyword>
<feature type="transmembrane region" description="Helical" evidence="1">
    <location>
        <begin position="132"/>
        <end position="155"/>
    </location>
</feature>
<accession>A0A6J4LG32</accession>
<gene>
    <name evidence="3" type="ORF">AVDCRST_MAG68-2428</name>
</gene>
<proteinExistence type="predicted"/>
<evidence type="ECO:0000313" key="3">
    <source>
        <dbReference type="EMBL" id="CAA9329790.1"/>
    </source>
</evidence>
<feature type="transmembrane region" description="Helical" evidence="1">
    <location>
        <begin position="43"/>
        <end position="64"/>
    </location>
</feature>